<reference evidence="2 3" key="1">
    <citation type="submission" date="2016-12" db="EMBL/GenBank/DDBJ databases">
        <title>Comparative genomics of Bartonella apis.</title>
        <authorList>
            <person name="Engel P."/>
        </authorList>
    </citation>
    <scope>NUCLEOTIDE SEQUENCE [LARGE SCALE GENOMIC DNA]</scope>
    <source>
        <strain evidence="2 3">PEB0149</strain>
    </source>
</reference>
<proteinExistence type="predicted"/>
<dbReference type="OrthoDB" id="7926125at2"/>
<dbReference type="Pfam" id="PF02613">
    <property type="entry name" value="Nitrate_red_del"/>
    <property type="match status" value="1"/>
</dbReference>
<accession>A0A1R0F758</accession>
<evidence type="ECO:0000313" key="3">
    <source>
        <dbReference type="Proteomes" id="UP000187344"/>
    </source>
</evidence>
<dbReference type="PANTHER" id="PTHR34227:SF1">
    <property type="entry name" value="DIMETHYL SULFOXIDE REDUCTASE CHAPERONE-RELATED"/>
    <property type="match status" value="1"/>
</dbReference>
<dbReference type="SUPFAM" id="SSF89155">
    <property type="entry name" value="TorD-like"/>
    <property type="match status" value="1"/>
</dbReference>
<dbReference type="GeneID" id="92992578"/>
<organism evidence="2 3">
    <name type="scientific">Bartonella apis</name>
    <dbReference type="NCBI Taxonomy" id="1686310"/>
    <lineage>
        <taxon>Bacteria</taxon>
        <taxon>Pseudomonadati</taxon>
        <taxon>Pseudomonadota</taxon>
        <taxon>Alphaproteobacteria</taxon>
        <taxon>Hyphomicrobiales</taxon>
        <taxon>Bartonellaceae</taxon>
        <taxon>Bartonella</taxon>
    </lineage>
</organism>
<keyword evidence="1" id="KW-0143">Chaperone</keyword>
<dbReference type="InterPro" id="IPR036411">
    <property type="entry name" value="TorD-like_sf"/>
</dbReference>
<dbReference type="InterPro" id="IPR020945">
    <property type="entry name" value="DMSO/NO3_reduct_chaperone"/>
</dbReference>
<name>A0A1R0F758_9HYPH</name>
<dbReference type="PANTHER" id="PTHR34227">
    <property type="entry name" value="CHAPERONE PROTEIN YCDY"/>
    <property type="match status" value="1"/>
</dbReference>
<keyword evidence="3" id="KW-1185">Reference proteome</keyword>
<gene>
    <name evidence="2" type="ORF">PEB0149_002090</name>
</gene>
<dbReference type="RefSeq" id="WP_075870633.1">
    <property type="nucleotide sequence ID" value="NZ_CALYQA010000003.1"/>
</dbReference>
<sequence length="221" mass="24710">MAVAQSETSSVENRQISTQEDQAQATIIDWFAQLFIAPPGIETVEKCRSLPVMTFLGEFGEELQAVELTTMIADFFRNHSVEELNHLLSQQYISLFDGASGPLSVPPYESYYRDENGRLFQAPYVEMLDVLTKLDVSVKSSCKEPADHIALELAALAEAFRQHDTDAIADMIARLALWLPEMNAALGKVASHSLYAHLVELLIIYLSSFSRLFGNQDNIKH</sequence>
<dbReference type="Proteomes" id="UP000187344">
    <property type="component" value="Unassembled WGS sequence"/>
</dbReference>
<evidence type="ECO:0000256" key="1">
    <source>
        <dbReference type="ARBA" id="ARBA00023186"/>
    </source>
</evidence>
<dbReference type="InterPro" id="IPR050289">
    <property type="entry name" value="TorD/DmsD_chaperones"/>
</dbReference>
<dbReference type="Gene3D" id="1.10.3480.10">
    <property type="entry name" value="TorD-like"/>
    <property type="match status" value="1"/>
</dbReference>
<evidence type="ECO:0000313" key="2">
    <source>
        <dbReference type="EMBL" id="OLY42797.1"/>
    </source>
</evidence>
<protein>
    <submittedName>
        <fullName evidence="2">TorA specific chaperone</fullName>
    </submittedName>
</protein>
<dbReference type="AlphaFoldDB" id="A0A1R0F758"/>
<dbReference type="EMBL" id="LXYT01000003">
    <property type="protein sequence ID" value="OLY42797.1"/>
    <property type="molecule type" value="Genomic_DNA"/>
</dbReference>
<comment type="caution">
    <text evidence="2">The sequence shown here is derived from an EMBL/GenBank/DDBJ whole genome shotgun (WGS) entry which is preliminary data.</text>
</comment>